<dbReference type="EMBL" id="AMZH03010875">
    <property type="protein sequence ID" value="RRT53906.1"/>
    <property type="molecule type" value="Genomic_DNA"/>
</dbReference>
<evidence type="ECO:0000313" key="3">
    <source>
        <dbReference type="Proteomes" id="UP000287651"/>
    </source>
</evidence>
<dbReference type="AlphaFoldDB" id="A0A426YQC6"/>
<organism evidence="2 3">
    <name type="scientific">Ensete ventricosum</name>
    <name type="common">Abyssinian banana</name>
    <name type="synonym">Musa ensete</name>
    <dbReference type="NCBI Taxonomy" id="4639"/>
    <lineage>
        <taxon>Eukaryota</taxon>
        <taxon>Viridiplantae</taxon>
        <taxon>Streptophyta</taxon>
        <taxon>Embryophyta</taxon>
        <taxon>Tracheophyta</taxon>
        <taxon>Spermatophyta</taxon>
        <taxon>Magnoliopsida</taxon>
        <taxon>Liliopsida</taxon>
        <taxon>Zingiberales</taxon>
        <taxon>Musaceae</taxon>
        <taxon>Ensete</taxon>
    </lineage>
</organism>
<feature type="region of interest" description="Disordered" evidence="1">
    <location>
        <begin position="1"/>
        <end position="47"/>
    </location>
</feature>
<protein>
    <submittedName>
        <fullName evidence="2">Uncharacterized protein</fullName>
    </submittedName>
</protein>
<name>A0A426YQC6_ENSVE</name>
<comment type="caution">
    <text evidence="2">The sequence shown here is derived from an EMBL/GenBank/DDBJ whole genome shotgun (WGS) entry which is preliminary data.</text>
</comment>
<proteinExistence type="predicted"/>
<reference evidence="2 3" key="1">
    <citation type="journal article" date="2014" name="Agronomy (Basel)">
        <title>A Draft Genome Sequence for Ensete ventricosum, the Drought-Tolerant Tree Against Hunger.</title>
        <authorList>
            <person name="Harrison J."/>
            <person name="Moore K.A."/>
            <person name="Paszkiewicz K."/>
            <person name="Jones T."/>
            <person name="Grant M."/>
            <person name="Ambacheew D."/>
            <person name="Muzemil S."/>
            <person name="Studholme D.J."/>
        </authorList>
    </citation>
    <scope>NUCLEOTIDE SEQUENCE [LARGE SCALE GENOMIC DNA]</scope>
</reference>
<gene>
    <name evidence="2" type="ORF">B296_00029388</name>
</gene>
<accession>A0A426YQC6</accession>
<evidence type="ECO:0000256" key="1">
    <source>
        <dbReference type="SAM" id="MobiDB-lite"/>
    </source>
</evidence>
<dbReference type="Proteomes" id="UP000287651">
    <property type="component" value="Unassembled WGS sequence"/>
</dbReference>
<evidence type="ECO:0000313" key="2">
    <source>
        <dbReference type="EMBL" id="RRT53906.1"/>
    </source>
</evidence>
<sequence>MGESEEGFDGDGRESSTESGGRDPRVIEQPPIAARGEHRGVPFPGRGEMKLFPSPGSRLGGWDVFTRMLIRVVRLRALLRHRASF</sequence>
<feature type="compositionally biased region" description="Basic and acidic residues" evidence="1">
    <location>
        <begin position="10"/>
        <end position="26"/>
    </location>
</feature>